<evidence type="ECO:0000256" key="3">
    <source>
        <dbReference type="ARBA" id="ARBA00022490"/>
    </source>
</evidence>
<dbReference type="Pfam" id="PF01406">
    <property type="entry name" value="tRNA-synt_1e"/>
    <property type="match status" value="1"/>
</dbReference>
<feature type="short sequence motif" description="'HIGH' region" evidence="12">
    <location>
        <begin position="37"/>
        <end position="47"/>
    </location>
</feature>
<dbReference type="PANTHER" id="PTHR10890">
    <property type="entry name" value="CYSTEINYL-TRNA SYNTHETASE"/>
    <property type="match status" value="1"/>
</dbReference>
<evidence type="ECO:0000259" key="15">
    <source>
        <dbReference type="Pfam" id="PF23493"/>
    </source>
</evidence>
<dbReference type="InterPro" id="IPR024909">
    <property type="entry name" value="Cys-tRNA/MSH_ligase"/>
</dbReference>
<name>A0A7J3ZJL1_9CREN</name>
<dbReference type="GO" id="GO:0008270">
    <property type="term" value="F:zinc ion binding"/>
    <property type="evidence" value="ECO:0007669"/>
    <property type="project" value="UniProtKB-UniRule"/>
</dbReference>
<protein>
    <recommendedName>
        <fullName evidence="12">Cysteine--tRNA ligase</fullName>
        <ecNumber evidence="12">6.1.1.16</ecNumber>
    </recommendedName>
    <alternativeName>
        <fullName evidence="12">Cysteinyl-tRNA synthetase</fullName>
        <shortName evidence="12">CysRS</shortName>
    </alternativeName>
</protein>
<dbReference type="InterPro" id="IPR014729">
    <property type="entry name" value="Rossmann-like_a/b/a_fold"/>
</dbReference>
<feature type="binding site" evidence="12">
    <location>
        <position position="213"/>
    </location>
    <ligand>
        <name>Zn(2+)</name>
        <dbReference type="ChEBI" id="CHEBI:29105"/>
    </ligand>
</feature>
<keyword evidence="10 12" id="KW-0030">Aminoacyl-tRNA synthetase</keyword>
<keyword evidence="5 12" id="KW-0479">Metal-binding</keyword>
<accession>A0A7J3ZJL1</accession>
<evidence type="ECO:0000256" key="1">
    <source>
        <dbReference type="ARBA" id="ARBA00004496"/>
    </source>
</evidence>
<dbReference type="InterPro" id="IPR015273">
    <property type="entry name" value="Cys-tRNA-synt_Ia_DALR"/>
</dbReference>
<keyword evidence="7 12" id="KW-0862">Zinc</keyword>
<dbReference type="GO" id="GO:0005524">
    <property type="term" value="F:ATP binding"/>
    <property type="evidence" value="ECO:0007669"/>
    <property type="project" value="UniProtKB-UniRule"/>
</dbReference>
<evidence type="ECO:0000256" key="12">
    <source>
        <dbReference type="HAMAP-Rule" id="MF_00041"/>
    </source>
</evidence>
<evidence type="ECO:0000256" key="10">
    <source>
        <dbReference type="ARBA" id="ARBA00023146"/>
    </source>
</evidence>
<keyword evidence="4 12" id="KW-0436">Ligase</keyword>
<dbReference type="Pfam" id="PF09190">
    <property type="entry name" value="DALR_2"/>
    <property type="match status" value="1"/>
</dbReference>
<feature type="binding site" evidence="12">
    <location>
        <position position="274"/>
    </location>
    <ligand>
        <name>ATP</name>
        <dbReference type="ChEBI" id="CHEBI:30616"/>
    </ligand>
</feature>
<feature type="binding site" evidence="12">
    <location>
        <position position="242"/>
    </location>
    <ligand>
        <name>Zn(2+)</name>
        <dbReference type="ChEBI" id="CHEBI:29105"/>
    </ligand>
</feature>
<evidence type="ECO:0000256" key="2">
    <source>
        <dbReference type="ARBA" id="ARBA00005594"/>
    </source>
</evidence>
<keyword evidence="8 12" id="KW-0067">ATP-binding</keyword>
<dbReference type="FunFam" id="3.40.50.620:FF:000068">
    <property type="entry name" value="Cysteine--tRNA ligase"/>
    <property type="match status" value="1"/>
</dbReference>
<evidence type="ECO:0000256" key="7">
    <source>
        <dbReference type="ARBA" id="ARBA00022833"/>
    </source>
</evidence>
<comment type="subcellular location">
    <subcellularLocation>
        <location evidence="1 12">Cytoplasm</location>
    </subcellularLocation>
</comment>
<feature type="domain" description="tRNA synthetases class I catalytic" evidence="13">
    <location>
        <begin position="23"/>
        <end position="318"/>
    </location>
</feature>
<dbReference type="SUPFAM" id="SSF47323">
    <property type="entry name" value="Anticodon-binding domain of a subclass of class I aminoacyl-tRNA synthetases"/>
    <property type="match status" value="1"/>
</dbReference>
<feature type="domain" description="Cysteinyl-tRNA synthetase class Ia DALR" evidence="14">
    <location>
        <begin position="361"/>
        <end position="393"/>
    </location>
</feature>
<evidence type="ECO:0000313" key="16">
    <source>
        <dbReference type="EMBL" id="HHQ80052.1"/>
    </source>
</evidence>
<dbReference type="GO" id="GO:0005737">
    <property type="term" value="C:cytoplasm"/>
    <property type="evidence" value="ECO:0007669"/>
    <property type="project" value="UniProtKB-SubCell"/>
</dbReference>
<dbReference type="InterPro" id="IPR056411">
    <property type="entry name" value="CysS_C"/>
</dbReference>
<organism evidence="16">
    <name type="scientific">Fervidicoccus fontis</name>
    <dbReference type="NCBI Taxonomy" id="683846"/>
    <lineage>
        <taxon>Archaea</taxon>
        <taxon>Thermoproteota</taxon>
        <taxon>Thermoprotei</taxon>
        <taxon>Fervidicoccales</taxon>
        <taxon>Fervidicoccaceae</taxon>
        <taxon>Fervidicoccus</taxon>
    </lineage>
</organism>
<evidence type="ECO:0000256" key="8">
    <source>
        <dbReference type="ARBA" id="ARBA00022840"/>
    </source>
</evidence>
<dbReference type="InterPro" id="IPR015803">
    <property type="entry name" value="Cys-tRNA-ligase"/>
</dbReference>
<comment type="similarity">
    <text evidence="2 12">Belongs to the class-I aminoacyl-tRNA synthetase family.</text>
</comment>
<dbReference type="SUPFAM" id="SSF52374">
    <property type="entry name" value="Nucleotidylyl transferase"/>
    <property type="match status" value="1"/>
</dbReference>
<evidence type="ECO:0000259" key="13">
    <source>
        <dbReference type="Pfam" id="PF01406"/>
    </source>
</evidence>
<dbReference type="EC" id="6.1.1.16" evidence="12"/>
<feature type="binding site" evidence="12">
    <location>
        <position position="35"/>
    </location>
    <ligand>
        <name>Zn(2+)</name>
        <dbReference type="ChEBI" id="CHEBI:29105"/>
    </ligand>
</feature>
<dbReference type="AlphaFoldDB" id="A0A7J3ZJL1"/>
<dbReference type="NCBIfam" id="TIGR00435">
    <property type="entry name" value="cysS"/>
    <property type="match status" value="1"/>
</dbReference>
<sequence>MTPIVHPKIRVFNTLTRRVEDFEPFVPGIVRMYVCGPTVYDETHVGHARTYVAFDALRRFFETRGYTVIHVQNITDIDDKIINKARETGRHWTEIVEEYTKDYLENIEKLGIRPHVNPRVTLHIKEIIEFIQELVNQGYAYASGGSVYFDVTKYSDYGRLSGRTEREAWRQEEEFLQEKKNPFDFAVWKKRKPGEPYWSSPWGPGRPGWHIECSVMSIKYLGSHIDIHGGGQDLIFPHHENERAQCEVLLSKKPWVKYWMHTGMLVVKGEKMSKSLGNVVTLKELLGKFQGGIVRTWILSSHYRSQLEFNEDSLEQARRNNERITNVILKVDELLEKSAHEFSLDEKSVKAVEVVTALYREFQDALSDDFNTSRALGTVLEATRIFHRDIEERPTTATLLLVRRLIGMADYIYGFTVGMERREHITPLEREIVEAVIRVRRELRKKKHFEAADMIREELSKLGILLVDHGLETRYYYRRP</sequence>
<feature type="short sequence motif" description="'KMSKS' region" evidence="12">
    <location>
        <begin position="271"/>
        <end position="275"/>
    </location>
</feature>
<dbReference type="CDD" id="cd00672">
    <property type="entry name" value="CysRS_core"/>
    <property type="match status" value="1"/>
</dbReference>
<dbReference type="PRINTS" id="PR00983">
    <property type="entry name" value="TRNASYNTHCYS"/>
</dbReference>
<feature type="binding site" evidence="12">
    <location>
        <position position="238"/>
    </location>
    <ligand>
        <name>Zn(2+)</name>
        <dbReference type="ChEBI" id="CHEBI:29105"/>
    </ligand>
</feature>
<dbReference type="PANTHER" id="PTHR10890:SF3">
    <property type="entry name" value="CYSTEINE--TRNA LIGASE, CYTOPLASMIC"/>
    <property type="match status" value="1"/>
</dbReference>
<proteinExistence type="inferred from homology"/>
<reference evidence="16" key="1">
    <citation type="journal article" date="2020" name="mSystems">
        <title>Genome- and Community-Level Interaction Insights into Carbon Utilization and Element Cycling Functions of Hydrothermarchaeota in Hydrothermal Sediment.</title>
        <authorList>
            <person name="Zhou Z."/>
            <person name="Liu Y."/>
            <person name="Xu W."/>
            <person name="Pan J."/>
            <person name="Luo Z.H."/>
            <person name="Li M."/>
        </authorList>
    </citation>
    <scope>NUCLEOTIDE SEQUENCE [LARGE SCALE GENOMIC DNA]</scope>
    <source>
        <strain evidence="16">SpSt-1116</strain>
    </source>
</reference>
<comment type="caution">
    <text evidence="16">The sequence shown here is derived from an EMBL/GenBank/DDBJ whole genome shotgun (WGS) entry which is preliminary data.</text>
</comment>
<dbReference type="InterPro" id="IPR009080">
    <property type="entry name" value="tRNAsynth_Ia_anticodon-bd"/>
</dbReference>
<dbReference type="GO" id="GO:0006423">
    <property type="term" value="P:cysteinyl-tRNA aminoacylation"/>
    <property type="evidence" value="ECO:0007669"/>
    <property type="project" value="UniProtKB-UniRule"/>
</dbReference>
<dbReference type="GO" id="GO:0004817">
    <property type="term" value="F:cysteine-tRNA ligase activity"/>
    <property type="evidence" value="ECO:0007669"/>
    <property type="project" value="UniProtKB-UniRule"/>
</dbReference>
<evidence type="ECO:0000256" key="11">
    <source>
        <dbReference type="ARBA" id="ARBA00047398"/>
    </source>
</evidence>
<evidence type="ECO:0000256" key="6">
    <source>
        <dbReference type="ARBA" id="ARBA00022741"/>
    </source>
</evidence>
<dbReference type="Gene3D" id="1.20.120.1910">
    <property type="entry name" value="Cysteine-tRNA ligase, C-terminal anti-codon recognition domain"/>
    <property type="match status" value="1"/>
</dbReference>
<dbReference type="InterPro" id="IPR032678">
    <property type="entry name" value="tRNA-synt_1_cat_dom"/>
</dbReference>
<evidence type="ECO:0000259" key="14">
    <source>
        <dbReference type="Pfam" id="PF09190"/>
    </source>
</evidence>
<evidence type="ECO:0000256" key="4">
    <source>
        <dbReference type="ARBA" id="ARBA00022598"/>
    </source>
</evidence>
<comment type="catalytic activity">
    <reaction evidence="11 12">
        <text>tRNA(Cys) + L-cysteine + ATP = L-cysteinyl-tRNA(Cys) + AMP + diphosphate</text>
        <dbReference type="Rhea" id="RHEA:17773"/>
        <dbReference type="Rhea" id="RHEA-COMP:9661"/>
        <dbReference type="Rhea" id="RHEA-COMP:9679"/>
        <dbReference type="ChEBI" id="CHEBI:30616"/>
        <dbReference type="ChEBI" id="CHEBI:33019"/>
        <dbReference type="ChEBI" id="CHEBI:35235"/>
        <dbReference type="ChEBI" id="CHEBI:78442"/>
        <dbReference type="ChEBI" id="CHEBI:78517"/>
        <dbReference type="ChEBI" id="CHEBI:456215"/>
        <dbReference type="EC" id="6.1.1.16"/>
    </reaction>
</comment>
<keyword evidence="3 12" id="KW-0963">Cytoplasm</keyword>
<dbReference type="HAMAP" id="MF_00041">
    <property type="entry name" value="Cys_tRNA_synth"/>
    <property type="match status" value="1"/>
</dbReference>
<comment type="cofactor">
    <cofactor evidence="12">
        <name>Zn(2+)</name>
        <dbReference type="ChEBI" id="CHEBI:29105"/>
    </cofactor>
    <text evidence="12">Binds 1 zinc ion per subunit.</text>
</comment>
<keyword evidence="9 12" id="KW-0648">Protein biosynthesis</keyword>
<evidence type="ECO:0000256" key="9">
    <source>
        <dbReference type="ARBA" id="ARBA00022917"/>
    </source>
</evidence>
<feature type="domain" description="Cysteinyl-tRNA ligase anticodon binding" evidence="15">
    <location>
        <begin position="431"/>
        <end position="478"/>
    </location>
</feature>
<keyword evidence="6 12" id="KW-0547">Nucleotide-binding</keyword>
<dbReference type="Pfam" id="PF23493">
    <property type="entry name" value="CysS_C"/>
    <property type="match status" value="1"/>
</dbReference>
<dbReference type="Gene3D" id="3.40.50.620">
    <property type="entry name" value="HUPs"/>
    <property type="match status" value="1"/>
</dbReference>
<evidence type="ECO:0000256" key="5">
    <source>
        <dbReference type="ARBA" id="ARBA00022723"/>
    </source>
</evidence>
<dbReference type="EMBL" id="DRZC01000017">
    <property type="protein sequence ID" value="HHQ80052.1"/>
    <property type="molecule type" value="Genomic_DNA"/>
</dbReference>
<gene>
    <name evidence="12" type="primary">cysS</name>
    <name evidence="16" type="ORF">ENM78_01100</name>
</gene>